<name>A0A8S1RLZ6_9CILI</name>
<sequence>MQVMKKLAQEYKPKKEEIVEPIPISKDKNNKIQIKEKKDQSQSVSKKQEKSQFQQLQLQQSRQKSRQKQQPKSEGNLVYCDLSYIMRKIEITTKIHDLVFDQGKKEEKPQNIAKKGDKPPEPEEPKVEIIDFKHIQKDRDDLSEKARPNVISRSILNVNQ</sequence>
<feature type="region of interest" description="Disordered" evidence="1">
    <location>
        <begin position="100"/>
        <end position="146"/>
    </location>
</feature>
<evidence type="ECO:0000256" key="1">
    <source>
        <dbReference type="SAM" id="MobiDB-lite"/>
    </source>
</evidence>
<feature type="region of interest" description="Disordered" evidence="1">
    <location>
        <begin position="1"/>
        <end position="74"/>
    </location>
</feature>
<feature type="compositionally biased region" description="Low complexity" evidence="1">
    <location>
        <begin position="51"/>
        <end position="62"/>
    </location>
</feature>
<organism evidence="2 3">
    <name type="scientific">Paramecium sonneborni</name>
    <dbReference type="NCBI Taxonomy" id="65129"/>
    <lineage>
        <taxon>Eukaryota</taxon>
        <taxon>Sar</taxon>
        <taxon>Alveolata</taxon>
        <taxon>Ciliophora</taxon>
        <taxon>Intramacronucleata</taxon>
        <taxon>Oligohymenophorea</taxon>
        <taxon>Peniculida</taxon>
        <taxon>Parameciidae</taxon>
        <taxon>Paramecium</taxon>
    </lineage>
</organism>
<keyword evidence="3" id="KW-1185">Reference proteome</keyword>
<dbReference type="AlphaFoldDB" id="A0A8S1RLZ6"/>
<evidence type="ECO:0000313" key="3">
    <source>
        <dbReference type="Proteomes" id="UP000692954"/>
    </source>
</evidence>
<comment type="caution">
    <text evidence="2">The sequence shown here is derived from an EMBL/GenBank/DDBJ whole genome shotgun (WGS) entry which is preliminary data.</text>
</comment>
<reference evidence="2" key="1">
    <citation type="submission" date="2021-01" db="EMBL/GenBank/DDBJ databases">
        <authorList>
            <consortium name="Genoscope - CEA"/>
            <person name="William W."/>
        </authorList>
    </citation>
    <scope>NUCLEOTIDE SEQUENCE</scope>
</reference>
<dbReference type="Proteomes" id="UP000692954">
    <property type="component" value="Unassembled WGS sequence"/>
</dbReference>
<feature type="compositionally biased region" description="Basic and acidic residues" evidence="1">
    <location>
        <begin position="7"/>
        <end position="18"/>
    </location>
</feature>
<dbReference type="EMBL" id="CAJJDN010000213">
    <property type="protein sequence ID" value="CAD8129268.1"/>
    <property type="molecule type" value="Genomic_DNA"/>
</dbReference>
<gene>
    <name evidence="2" type="ORF">PSON_ATCC_30995.1.T2130011</name>
</gene>
<accession>A0A8S1RLZ6</accession>
<protein>
    <submittedName>
        <fullName evidence="2">Uncharacterized protein</fullName>
    </submittedName>
</protein>
<feature type="compositionally biased region" description="Basic and acidic residues" evidence="1">
    <location>
        <begin position="25"/>
        <end position="50"/>
    </location>
</feature>
<evidence type="ECO:0000313" key="2">
    <source>
        <dbReference type="EMBL" id="CAD8129268.1"/>
    </source>
</evidence>
<proteinExistence type="predicted"/>